<evidence type="ECO:0000256" key="4">
    <source>
        <dbReference type="ARBA" id="ARBA00022837"/>
    </source>
</evidence>
<dbReference type="InterPro" id="IPR036465">
    <property type="entry name" value="vWFA_dom_sf"/>
</dbReference>
<feature type="domain" description="C2" evidence="6">
    <location>
        <begin position="1"/>
        <end position="119"/>
    </location>
</feature>
<dbReference type="InterPro" id="IPR045052">
    <property type="entry name" value="Copine"/>
</dbReference>
<dbReference type="PANTHER" id="PTHR10857:SF51">
    <property type="entry name" value="COPINE-5"/>
    <property type="match status" value="1"/>
</dbReference>
<accession>A0A6Q2YE03</accession>
<dbReference type="FunFam" id="2.60.40.150:FF:000013">
    <property type="entry name" value="copine-9 isoform X1"/>
    <property type="match status" value="1"/>
</dbReference>
<organism evidence="7 8">
    <name type="scientific">Esox lucius</name>
    <name type="common">Northern pike</name>
    <dbReference type="NCBI Taxonomy" id="8010"/>
    <lineage>
        <taxon>Eukaryota</taxon>
        <taxon>Metazoa</taxon>
        <taxon>Chordata</taxon>
        <taxon>Craniata</taxon>
        <taxon>Vertebrata</taxon>
        <taxon>Euteleostomi</taxon>
        <taxon>Actinopterygii</taxon>
        <taxon>Neopterygii</taxon>
        <taxon>Teleostei</taxon>
        <taxon>Protacanthopterygii</taxon>
        <taxon>Esociformes</taxon>
        <taxon>Esocidae</taxon>
        <taxon>Esox</taxon>
    </lineage>
</organism>
<proteinExistence type="inferred from homology"/>
<evidence type="ECO:0000256" key="2">
    <source>
        <dbReference type="ARBA" id="ARBA00022723"/>
    </source>
</evidence>
<dbReference type="Pfam" id="PF07002">
    <property type="entry name" value="Copine"/>
    <property type="match status" value="1"/>
</dbReference>
<dbReference type="FunFam" id="2.60.40.150:FF:000099">
    <property type="entry name" value="Copine 3"/>
    <property type="match status" value="1"/>
</dbReference>
<evidence type="ECO:0000256" key="1">
    <source>
        <dbReference type="ARBA" id="ARBA00009048"/>
    </source>
</evidence>
<keyword evidence="2" id="KW-0479">Metal-binding</keyword>
<dbReference type="GO" id="GO:0071277">
    <property type="term" value="P:cellular response to calcium ion"/>
    <property type="evidence" value="ECO:0007669"/>
    <property type="project" value="TreeGrafter"/>
</dbReference>
<keyword evidence="4" id="KW-0106">Calcium</keyword>
<dbReference type="PANTHER" id="PTHR10857">
    <property type="entry name" value="COPINE"/>
    <property type="match status" value="1"/>
</dbReference>
<evidence type="ECO:0000313" key="7">
    <source>
        <dbReference type="Ensembl" id="ENSELUP00000063682.1"/>
    </source>
</evidence>
<reference evidence="7" key="2">
    <citation type="submission" date="2020-02" db="EMBL/GenBank/DDBJ databases">
        <title>Esox lucius (northern pike) genome, fEsoLuc1, primary haplotype.</title>
        <authorList>
            <person name="Myers G."/>
            <person name="Karagic N."/>
            <person name="Meyer A."/>
            <person name="Pippel M."/>
            <person name="Reichard M."/>
            <person name="Winkler S."/>
            <person name="Tracey A."/>
            <person name="Sims Y."/>
            <person name="Howe K."/>
            <person name="Rhie A."/>
            <person name="Formenti G."/>
            <person name="Durbin R."/>
            <person name="Fedrigo O."/>
            <person name="Jarvis E.D."/>
        </authorList>
    </citation>
    <scope>NUCLEOTIDE SEQUENCE [LARGE SCALE GENOMIC DNA]</scope>
</reference>
<keyword evidence="3" id="KW-0677">Repeat</keyword>
<evidence type="ECO:0000313" key="8">
    <source>
        <dbReference type="Proteomes" id="UP000265140"/>
    </source>
</evidence>
<sequence length="569" mass="63878">MDKLEDMASVYEFDPITGNIPATKVEITVSLCVLYTQGVETKQWREFGRTEVIDNTLNPDFVRKYILNYFFEEKQNLRFDLYDVDSKSPDLSKHDFLGQVFCTLGEIVGSPASRLEKPLGYCTWPNLTTELSLSLSVFNRGIAGKKCGTIILSAEELGNCRDSATMQFCANKLDKKDFFGKSDPFMVFYRSNEDGTFTICHKTEVVKNTLNPVWQSFTIPVRALCNGDFDRTIKVEVYDWDRDGSHDFIGEFTTSYRELARGQSQFNVYEVVNIKKKMKKKKYVNSGTVTLLSFSVESECTFLDYIKGGTLSYQVVIHLAFTPSLGNPSQSTSLHYMNPYQMNAYAMALKAVGEIIQDYDSDKMFPALGFGAKLPPDGRVSHEFPLNGNMENPYCNGIEGILEAYHQSLKTVQLYGPTNFAPVVNHVARYAAAVQDGSQYFVLLIITDGVISDMAQTKEAIVNGAKLPMSIIIVGVGQAEFDAMVELDGDDIRISSRGKLAERDIVQFVPFRDYMDRTGNHVLSMARLAKDVLAEIPDQFISYMKSRGIKPNPSPPPYTPPGHTHHTQI</sequence>
<dbReference type="CDD" id="cd04047">
    <property type="entry name" value="C2B_Copine"/>
    <property type="match status" value="1"/>
</dbReference>
<name>A0A6Q2YE03_ESOLU</name>
<dbReference type="SMART" id="SM00239">
    <property type="entry name" value="C2"/>
    <property type="match status" value="2"/>
</dbReference>
<feature type="domain" description="C2" evidence="6">
    <location>
        <begin position="146"/>
        <end position="269"/>
    </location>
</feature>
<dbReference type="GO" id="GO:0005544">
    <property type="term" value="F:calcium-dependent phospholipid binding"/>
    <property type="evidence" value="ECO:0007669"/>
    <property type="project" value="InterPro"/>
</dbReference>
<dbReference type="InterPro" id="IPR010734">
    <property type="entry name" value="Copine_C"/>
</dbReference>
<dbReference type="GO" id="GO:0005886">
    <property type="term" value="C:plasma membrane"/>
    <property type="evidence" value="ECO:0007669"/>
    <property type="project" value="TreeGrafter"/>
</dbReference>
<evidence type="ECO:0000256" key="5">
    <source>
        <dbReference type="SAM" id="MobiDB-lite"/>
    </source>
</evidence>
<dbReference type="InterPro" id="IPR037768">
    <property type="entry name" value="C2B_Copine"/>
</dbReference>
<dbReference type="AlphaFoldDB" id="A0A6Q2YE03"/>
<evidence type="ECO:0000259" key="6">
    <source>
        <dbReference type="PROSITE" id="PS50004"/>
    </source>
</evidence>
<reference evidence="7" key="4">
    <citation type="submission" date="2025-09" db="UniProtKB">
        <authorList>
            <consortium name="Ensembl"/>
        </authorList>
    </citation>
    <scope>IDENTIFICATION</scope>
</reference>
<feature type="region of interest" description="Disordered" evidence="5">
    <location>
        <begin position="547"/>
        <end position="569"/>
    </location>
</feature>
<dbReference type="Pfam" id="PF00168">
    <property type="entry name" value="C2"/>
    <property type="match status" value="2"/>
</dbReference>
<dbReference type="InterPro" id="IPR035892">
    <property type="entry name" value="C2_domain_sf"/>
</dbReference>
<reference evidence="8" key="1">
    <citation type="journal article" date="2014" name="PLoS ONE">
        <title>The genome and linkage map of the northern pike (Esox lucius): conserved synteny revealed between the salmonid sister group and the Neoteleostei.</title>
        <authorList>
            <person name="Rondeau E.B."/>
            <person name="Minkley D.R."/>
            <person name="Leong J.S."/>
            <person name="Messmer A.M."/>
            <person name="Jantzen J.R."/>
            <person name="von Schalburg K.R."/>
            <person name="Lemon C."/>
            <person name="Bird N.H."/>
            <person name="Koop B.F."/>
        </authorList>
    </citation>
    <scope>NUCLEOTIDE SEQUENCE</scope>
</reference>
<dbReference type="SUPFAM" id="SSF49562">
    <property type="entry name" value="C2 domain (Calcium/lipid-binding domain, CaLB)"/>
    <property type="match status" value="2"/>
</dbReference>
<dbReference type="InterPro" id="IPR002035">
    <property type="entry name" value="VWF_A"/>
</dbReference>
<dbReference type="Proteomes" id="UP000265140">
    <property type="component" value="Chromosome 17"/>
</dbReference>
<dbReference type="GeneTree" id="ENSGT00940000156194"/>
<dbReference type="CDD" id="cd04048">
    <property type="entry name" value="C2A_Copine"/>
    <property type="match status" value="1"/>
</dbReference>
<dbReference type="SMART" id="SM00327">
    <property type="entry name" value="VWA"/>
    <property type="match status" value="1"/>
</dbReference>
<dbReference type="Gene3D" id="2.60.40.150">
    <property type="entry name" value="C2 domain"/>
    <property type="match status" value="2"/>
</dbReference>
<dbReference type="InterPro" id="IPR000008">
    <property type="entry name" value="C2_dom"/>
</dbReference>
<dbReference type="SUPFAM" id="SSF53300">
    <property type="entry name" value="vWA-like"/>
    <property type="match status" value="1"/>
</dbReference>
<reference evidence="7" key="3">
    <citation type="submission" date="2025-08" db="UniProtKB">
        <authorList>
            <consortium name="Ensembl"/>
        </authorList>
    </citation>
    <scope>IDENTIFICATION</scope>
</reference>
<evidence type="ECO:0000256" key="3">
    <source>
        <dbReference type="ARBA" id="ARBA00022737"/>
    </source>
</evidence>
<keyword evidence="8" id="KW-1185">Reference proteome</keyword>
<dbReference type="GO" id="GO:0046872">
    <property type="term" value="F:metal ion binding"/>
    <property type="evidence" value="ECO:0007669"/>
    <property type="project" value="UniProtKB-KW"/>
</dbReference>
<dbReference type="Ensembl" id="ENSELUT00000045268.2">
    <property type="protein sequence ID" value="ENSELUP00000063682.1"/>
    <property type="gene ID" value="ENSELUG00000019675.3"/>
</dbReference>
<dbReference type="Bgee" id="ENSELUG00000019675">
    <property type="expression patterns" value="Expressed in brain and 6 other cell types or tissues"/>
</dbReference>
<comment type="similarity">
    <text evidence="1">Belongs to the copine family.</text>
</comment>
<protein>
    <recommendedName>
        <fullName evidence="6">C2 domain-containing protein</fullName>
    </recommendedName>
</protein>
<dbReference type="PROSITE" id="PS50004">
    <property type="entry name" value="C2"/>
    <property type="match status" value="2"/>
</dbReference>
<dbReference type="CDD" id="cd01459">
    <property type="entry name" value="vWA_copine_like"/>
    <property type="match status" value="1"/>
</dbReference>